<gene>
    <name evidence="1" type="ORF">GCM10009801_78230</name>
</gene>
<dbReference type="RefSeq" id="WP_344535409.1">
    <property type="nucleotide sequence ID" value="NZ_BAAAPE010000028.1"/>
</dbReference>
<evidence type="ECO:0000313" key="2">
    <source>
        <dbReference type="Proteomes" id="UP001500016"/>
    </source>
</evidence>
<evidence type="ECO:0000313" key="1">
    <source>
        <dbReference type="EMBL" id="GAA2103341.1"/>
    </source>
</evidence>
<reference evidence="2" key="1">
    <citation type="journal article" date="2019" name="Int. J. Syst. Evol. Microbiol.">
        <title>The Global Catalogue of Microorganisms (GCM) 10K type strain sequencing project: providing services to taxonomists for standard genome sequencing and annotation.</title>
        <authorList>
            <consortium name="The Broad Institute Genomics Platform"/>
            <consortium name="The Broad Institute Genome Sequencing Center for Infectious Disease"/>
            <person name="Wu L."/>
            <person name="Ma J."/>
        </authorList>
    </citation>
    <scope>NUCLEOTIDE SEQUENCE [LARGE SCALE GENOMIC DNA]</scope>
    <source>
        <strain evidence="2">JCM 15478</strain>
    </source>
</reference>
<dbReference type="Proteomes" id="UP001500016">
    <property type="component" value="Unassembled WGS sequence"/>
</dbReference>
<accession>A0ABP5IQC8</accession>
<comment type="caution">
    <text evidence="1">The sequence shown here is derived from an EMBL/GenBank/DDBJ whole genome shotgun (WGS) entry which is preliminary data.</text>
</comment>
<name>A0ABP5IQC8_9ACTN</name>
<proteinExistence type="predicted"/>
<protein>
    <submittedName>
        <fullName evidence="1">Lipoprotein</fullName>
    </submittedName>
</protein>
<sequence>MRGNAPPRAGLTRAGLPDRTAAVGLLTAVTLTAATLAGCGVADAGPSAAGDPARGVRAPGGPAPLRVYYLTQHGTWPVTRDAPRGADAQTAVDRLLGGPTRAERARGLDSALPRGRIRARAAPGAVDLYLPWVVAELDAAAVSQLVCTAAASPGIPGGRNPLDVVVRVHESGISGTPWRVMCDETGSAAPIGASGRNR</sequence>
<keyword evidence="2" id="KW-1185">Reference proteome</keyword>
<organism evidence="1 2">
    <name type="scientific">Streptomyces albiaxialis</name>
    <dbReference type="NCBI Taxonomy" id="329523"/>
    <lineage>
        <taxon>Bacteria</taxon>
        <taxon>Bacillati</taxon>
        <taxon>Actinomycetota</taxon>
        <taxon>Actinomycetes</taxon>
        <taxon>Kitasatosporales</taxon>
        <taxon>Streptomycetaceae</taxon>
        <taxon>Streptomyces</taxon>
    </lineage>
</organism>
<dbReference type="EMBL" id="BAAAPE010000028">
    <property type="protein sequence ID" value="GAA2103341.1"/>
    <property type="molecule type" value="Genomic_DNA"/>
</dbReference>
<keyword evidence="1" id="KW-0449">Lipoprotein</keyword>